<dbReference type="Gene3D" id="1.10.510.10">
    <property type="entry name" value="Transferase(Phosphotransferase) domain 1"/>
    <property type="match status" value="1"/>
</dbReference>
<name>A0A1H3KWW7_9EURY</name>
<keyword evidence="5" id="KW-1185">Reference proteome</keyword>
<dbReference type="PANTHER" id="PTHR10566:SF113">
    <property type="entry name" value="PROTEIN ACTIVITY OF BC1 COMPLEX KINASE 7, CHLOROPLASTIC"/>
    <property type="match status" value="1"/>
</dbReference>
<comment type="similarity">
    <text evidence="1">Belongs to the protein kinase superfamily. ADCK protein kinase family.</text>
</comment>
<accession>A0A1H3KWW7</accession>
<feature type="domain" description="Protein kinase" evidence="3">
    <location>
        <begin position="120"/>
        <end position="452"/>
    </location>
</feature>
<reference evidence="5" key="1">
    <citation type="submission" date="2016-10" db="EMBL/GenBank/DDBJ databases">
        <authorList>
            <person name="Varghese N."/>
            <person name="Submissions S."/>
        </authorList>
    </citation>
    <scope>NUCLEOTIDE SEQUENCE [LARGE SCALE GENOMIC DNA]</scope>
    <source>
        <strain evidence="5">DC30,IBRC 10041,KCTC 4046</strain>
    </source>
</reference>
<protein>
    <submittedName>
        <fullName evidence="4">Predicted unusual protein kinase regulating ubiquinone biosynthesis, AarF/ABC1/UbiB family</fullName>
    </submittedName>
</protein>
<dbReference type="GO" id="GO:0004672">
    <property type="term" value="F:protein kinase activity"/>
    <property type="evidence" value="ECO:0007669"/>
    <property type="project" value="InterPro"/>
</dbReference>
<evidence type="ECO:0000313" key="4">
    <source>
        <dbReference type="EMBL" id="SDY56134.1"/>
    </source>
</evidence>
<keyword evidence="2" id="KW-1133">Transmembrane helix</keyword>
<gene>
    <name evidence="4" type="ORF">SAMN05216564_106175</name>
</gene>
<keyword evidence="4" id="KW-0830">Ubiquinone</keyword>
<dbReference type="RefSeq" id="WP_092733313.1">
    <property type="nucleotide sequence ID" value="NZ_FNPC01000006.1"/>
</dbReference>
<dbReference type="InterPro" id="IPR000719">
    <property type="entry name" value="Prot_kinase_dom"/>
</dbReference>
<organism evidence="4 5">
    <name type="scientific">Halopenitus persicus</name>
    <dbReference type="NCBI Taxonomy" id="1048396"/>
    <lineage>
        <taxon>Archaea</taxon>
        <taxon>Methanobacteriati</taxon>
        <taxon>Methanobacteriota</taxon>
        <taxon>Stenosarchaea group</taxon>
        <taxon>Halobacteria</taxon>
        <taxon>Halobacteriales</taxon>
        <taxon>Haloferacaceae</taxon>
        <taxon>Halopenitus</taxon>
    </lineage>
</organism>
<evidence type="ECO:0000256" key="2">
    <source>
        <dbReference type="SAM" id="Phobius"/>
    </source>
</evidence>
<dbReference type="SUPFAM" id="SSF56112">
    <property type="entry name" value="Protein kinase-like (PK-like)"/>
    <property type="match status" value="1"/>
</dbReference>
<evidence type="ECO:0000313" key="5">
    <source>
        <dbReference type="Proteomes" id="UP000199079"/>
    </source>
</evidence>
<dbReference type="InterPro" id="IPR050154">
    <property type="entry name" value="UbiB_kinase"/>
</dbReference>
<evidence type="ECO:0000259" key="3">
    <source>
        <dbReference type="PROSITE" id="PS50011"/>
    </source>
</evidence>
<dbReference type="Pfam" id="PF03109">
    <property type="entry name" value="ABC1"/>
    <property type="match status" value="1"/>
</dbReference>
<dbReference type="PANTHER" id="PTHR10566">
    <property type="entry name" value="CHAPERONE-ACTIVITY OF BC1 COMPLEX CABC1 -RELATED"/>
    <property type="match status" value="1"/>
</dbReference>
<dbReference type="CDD" id="cd05121">
    <property type="entry name" value="ABC1_ADCK3-like"/>
    <property type="match status" value="1"/>
</dbReference>
<sequence length="557" mass="62769">MITLVVLRAYWRFWVVLRRFSPLIIAYWRDRRRFLLFGGSRQVDAETQRERAATLLDVLLTLGPTFIKLGQLLSTRPDVLPPVYIEVLSRLQDDVPPAPWDEAREVLEDELGPVDSVFDEFDADPISGASLGQVYTATYEGDPVAVKVRRPGIEPLVNADLRVIRWSLPIVKRFIDSGRAFSLENLSEEFAKTIRQEMDYDREREMLAEIRGNFADDDSVRIPAAYPEASGERVLTMEYIPGTKIDRIDDLEASGLDPTAVAETLQRAYLQMIIDDGVFHADPHPGNLAVAEDGSIVFYDFGMSGRVDPYVQEQIVEFYVAVANQDIDAILDTLIAIGTLSPEADREVMGKVMELAIADARGEDIEQYRVNQIIEQVESTIYEFPLRLPRNLALVLRVATVVEGVCVTLDPEFDFIETATDYLREEGYYEQTARDMAAAAGDQLEETARSLVTVPPKLDRVLDRAERGDVHLNVTIEDDTHVLDKLAMRIAYSVLLAVGVLSATILYSFANAWELAALSLGLSTPLAIALYRSFRSRKGIRARPQFTRQSMRERRDE</sequence>
<dbReference type="InterPro" id="IPR004147">
    <property type="entry name" value="ABC1_dom"/>
</dbReference>
<dbReference type="Proteomes" id="UP000199079">
    <property type="component" value="Unassembled WGS sequence"/>
</dbReference>
<proteinExistence type="inferred from homology"/>
<dbReference type="EMBL" id="FNPC01000006">
    <property type="protein sequence ID" value="SDY56134.1"/>
    <property type="molecule type" value="Genomic_DNA"/>
</dbReference>
<keyword evidence="4" id="KW-0808">Transferase</keyword>
<dbReference type="InterPro" id="IPR011009">
    <property type="entry name" value="Kinase-like_dom_sf"/>
</dbReference>
<keyword evidence="2" id="KW-0812">Transmembrane</keyword>
<keyword evidence="2" id="KW-0472">Membrane</keyword>
<dbReference type="PROSITE" id="PS50011">
    <property type="entry name" value="PROTEIN_KINASE_DOM"/>
    <property type="match status" value="1"/>
</dbReference>
<dbReference type="OrthoDB" id="8087at2157"/>
<feature type="transmembrane region" description="Helical" evidence="2">
    <location>
        <begin position="490"/>
        <end position="509"/>
    </location>
</feature>
<evidence type="ECO:0000256" key="1">
    <source>
        <dbReference type="ARBA" id="ARBA00009670"/>
    </source>
</evidence>
<dbReference type="GO" id="GO:0005524">
    <property type="term" value="F:ATP binding"/>
    <property type="evidence" value="ECO:0007669"/>
    <property type="project" value="InterPro"/>
</dbReference>
<dbReference type="AlphaFoldDB" id="A0A1H3KWW7"/>
<keyword evidence="4" id="KW-0418">Kinase</keyword>
<feature type="transmembrane region" description="Helical" evidence="2">
    <location>
        <begin position="515"/>
        <end position="534"/>
    </location>
</feature>